<dbReference type="PANTHER" id="PTHR43032">
    <property type="entry name" value="PROTEIN-METHIONINE-SULFOXIDE REDUCTASE"/>
    <property type="match status" value="1"/>
</dbReference>
<feature type="region of interest" description="Disordered" evidence="1">
    <location>
        <begin position="1"/>
        <end position="34"/>
    </location>
</feature>
<feature type="compositionally biased region" description="Low complexity" evidence="1">
    <location>
        <begin position="14"/>
        <end position="27"/>
    </location>
</feature>
<dbReference type="InterPro" id="IPR000572">
    <property type="entry name" value="OxRdtase_Mopterin-bd_dom"/>
</dbReference>
<organism evidence="3 4">
    <name type="scientific">Yinghuangia soli</name>
    <dbReference type="NCBI Taxonomy" id="2908204"/>
    <lineage>
        <taxon>Bacteria</taxon>
        <taxon>Bacillati</taxon>
        <taxon>Actinomycetota</taxon>
        <taxon>Actinomycetes</taxon>
        <taxon>Kitasatosporales</taxon>
        <taxon>Streptomycetaceae</taxon>
        <taxon>Yinghuangia</taxon>
    </lineage>
</organism>
<protein>
    <submittedName>
        <fullName evidence="3">Sulfite oxidase-like oxidoreductase</fullName>
    </submittedName>
</protein>
<sequence>MGHTGTGQGGSDSAGGTAVTAATAAGADPRLPPGQRLQRGWPVLHYGPVPRFKPDTWDFRVFGATALGDKHAWNHEEFSALPRTTVVADFHCVTKFSMLNNEWGGVSAETILELAPPAPEVTHVMVWAEYGFSSNLRIMDFATERTIFATHHDGEPLTAEHGFPVRLIVPQLYAWKGPKWVRGIEYMVADKRGFWEERGYHNIGDPWQEQRYSYQEREGEGPDL</sequence>
<dbReference type="Gene3D" id="3.90.420.10">
    <property type="entry name" value="Oxidoreductase, molybdopterin-binding domain"/>
    <property type="match status" value="1"/>
</dbReference>
<evidence type="ECO:0000259" key="2">
    <source>
        <dbReference type="Pfam" id="PF00174"/>
    </source>
</evidence>
<dbReference type="Pfam" id="PF00174">
    <property type="entry name" value="Oxidored_molyb"/>
    <property type="match status" value="1"/>
</dbReference>
<name>A0AA41Q490_9ACTN</name>
<evidence type="ECO:0000313" key="4">
    <source>
        <dbReference type="Proteomes" id="UP001165378"/>
    </source>
</evidence>
<proteinExistence type="predicted"/>
<dbReference type="Proteomes" id="UP001165378">
    <property type="component" value="Unassembled WGS sequence"/>
</dbReference>
<dbReference type="InterPro" id="IPR036374">
    <property type="entry name" value="OxRdtase_Mopterin-bd_sf"/>
</dbReference>
<evidence type="ECO:0000313" key="3">
    <source>
        <dbReference type="EMBL" id="MCF2531263.1"/>
    </source>
</evidence>
<reference evidence="3" key="1">
    <citation type="submission" date="2022-01" db="EMBL/GenBank/DDBJ databases">
        <title>Genome-Based Taxonomic Classification of the Phylum Actinobacteria.</title>
        <authorList>
            <person name="Gao Y."/>
        </authorList>
    </citation>
    <scope>NUCLEOTIDE SEQUENCE</scope>
    <source>
        <strain evidence="3">KLBMP 8922</strain>
    </source>
</reference>
<keyword evidence="4" id="KW-1185">Reference proteome</keyword>
<comment type="caution">
    <text evidence="3">The sequence shown here is derived from an EMBL/GenBank/DDBJ whole genome shotgun (WGS) entry which is preliminary data.</text>
</comment>
<dbReference type="EMBL" id="JAKFHA010000022">
    <property type="protein sequence ID" value="MCF2531263.1"/>
    <property type="molecule type" value="Genomic_DNA"/>
</dbReference>
<evidence type="ECO:0000256" key="1">
    <source>
        <dbReference type="SAM" id="MobiDB-lite"/>
    </source>
</evidence>
<feature type="compositionally biased region" description="Gly residues" evidence="1">
    <location>
        <begin position="1"/>
        <end position="13"/>
    </location>
</feature>
<dbReference type="CDD" id="cd02109">
    <property type="entry name" value="arch_bact_SO_family_Moco"/>
    <property type="match status" value="1"/>
</dbReference>
<dbReference type="AlphaFoldDB" id="A0AA41Q490"/>
<gene>
    <name evidence="3" type="ORF">LZ495_29150</name>
</gene>
<accession>A0AA41Q490</accession>
<dbReference type="RefSeq" id="WP_235055925.1">
    <property type="nucleotide sequence ID" value="NZ_JAKFHA010000022.1"/>
</dbReference>
<feature type="domain" description="Oxidoreductase molybdopterin-binding" evidence="2">
    <location>
        <begin position="47"/>
        <end position="195"/>
    </location>
</feature>
<dbReference type="SUPFAM" id="SSF56524">
    <property type="entry name" value="Oxidoreductase molybdopterin-binding domain"/>
    <property type="match status" value="1"/>
</dbReference>
<dbReference type="PANTHER" id="PTHR43032:SF4">
    <property type="entry name" value="OXIDOREDUCTASE MOLYBDOPTERIN-BINDING DOMAIN-CONTAINING PROTEIN"/>
    <property type="match status" value="1"/>
</dbReference>